<protein>
    <submittedName>
        <fullName evidence="6">Aldehyde-activating protein</fullName>
    </submittedName>
</protein>
<name>A0A3B9GXI8_9PROT</name>
<evidence type="ECO:0000313" key="6">
    <source>
        <dbReference type="EMBL" id="HAE27108.1"/>
    </source>
</evidence>
<reference evidence="6 7" key="1">
    <citation type="journal article" date="2018" name="Nat. Biotechnol.">
        <title>A standardized bacterial taxonomy based on genome phylogeny substantially revises the tree of life.</title>
        <authorList>
            <person name="Parks D.H."/>
            <person name="Chuvochina M."/>
            <person name="Waite D.W."/>
            <person name="Rinke C."/>
            <person name="Skarshewski A."/>
            <person name="Chaumeil P.A."/>
            <person name="Hugenholtz P."/>
        </authorList>
    </citation>
    <scope>NUCLEOTIDE SEQUENCE [LARGE SCALE GENOMIC DNA]</scope>
    <source>
        <strain evidence="6">UBA8733</strain>
    </source>
</reference>
<dbReference type="Gene3D" id="3.90.1590.10">
    <property type="entry name" value="glutathione-dependent formaldehyde- activating enzyme (gfa)"/>
    <property type="match status" value="1"/>
</dbReference>
<evidence type="ECO:0000256" key="2">
    <source>
        <dbReference type="ARBA" id="ARBA00022723"/>
    </source>
</evidence>
<keyword evidence="3" id="KW-0862">Zinc</keyword>
<dbReference type="InterPro" id="IPR006913">
    <property type="entry name" value="CENP-V/GFA"/>
</dbReference>
<dbReference type="InterPro" id="IPR011057">
    <property type="entry name" value="Mss4-like_sf"/>
</dbReference>
<dbReference type="PROSITE" id="PS51891">
    <property type="entry name" value="CENP_V_GFA"/>
    <property type="match status" value="1"/>
</dbReference>
<dbReference type="Pfam" id="PF04828">
    <property type="entry name" value="GFA"/>
    <property type="match status" value="1"/>
</dbReference>
<gene>
    <name evidence="6" type="ORF">DCG58_08105</name>
</gene>
<sequence length="172" mass="18440">MPDRIAGMIRADIARPPVPSVPLHGGCHCGAVRYEITARPKAVNACHCDDCKRLSGATFGVYLHVPKPALAVTSGTFDTFRRTGGSGHTIPIERCTECGTRMWHLPDAAPDLVILCAGTLDDPSWAVPTSHIFTEEAAPDAVAASDALVIEAFNSTRQALWAHFDRIYSVSS</sequence>
<dbReference type="GO" id="GO:0046872">
    <property type="term" value="F:metal ion binding"/>
    <property type="evidence" value="ECO:0007669"/>
    <property type="project" value="UniProtKB-KW"/>
</dbReference>
<keyword evidence="4" id="KW-0456">Lyase</keyword>
<dbReference type="PANTHER" id="PTHR33337">
    <property type="entry name" value="GFA DOMAIN-CONTAINING PROTEIN"/>
    <property type="match status" value="1"/>
</dbReference>
<dbReference type="PANTHER" id="PTHR33337:SF40">
    <property type="entry name" value="CENP-V_GFA DOMAIN-CONTAINING PROTEIN-RELATED"/>
    <property type="match status" value="1"/>
</dbReference>
<dbReference type="GO" id="GO:0016846">
    <property type="term" value="F:carbon-sulfur lyase activity"/>
    <property type="evidence" value="ECO:0007669"/>
    <property type="project" value="InterPro"/>
</dbReference>
<evidence type="ECO:0000256" key="4">
    <source>
        <dbReference type="ARBA" id="ARBA00023239"/>
    </source>
</evidence>
<comment type="similarity">
    <text evidence="1">Belongs to the Gfa family.</text>
</comment>
<organism evidence="6 7">
    <name type="scientific">Hyphomonas adhaerens</name>
    <dbReference type="NCBI Taxonomy" id="81029"/>
    <lineage>
        <taxon>Bacteria</taxon>
        <taxon>Pseudomonadati</taxon>
        <taxon>Pseudomonadota</taxon>
        <taxon>Alphaproteobacteria</taxon>
        <taxon>Hyphomonadales</taxon>
        <taxon>Hyphomonadaceae</taxon>
        <taxon>Hyphomonas</taxon>
    </lineage>
</organism>
<dbReference type="SUPFAM" id="SSF51316">
    <property type="entry name" value="Mss4-like"/>
    <property type="match status" value="1"/>
</dbReference>
<dbReference type="EMBL" id="DMAN01000176">
    <property type="protein sequence ID" value="HAE27108.1"/>
    <property type="molecule type" value="Genomic_DNA"/>
</dbReference>
<evidence type="ECO:0000259" key="5">
    <source>
        <dbReference type="PROSITE" id="PS51891"/>
    </source>
</evidence>
<comment type="caution">
    <text evidence="6">The sequence shown here is derived from an EMBL/GenBank/DDBJ whole genome shotgun (WGS) entry which is preliminary data.</text>
</comment>
<accession>A0A3B9GXI8</accession>
<keyword evidence="2" id="KW-0479">Metal-binding</keyword>
<feature type="domain" description="CENP-V/GFA" evidence="5">
    <location>
        <begin position="23"/>
        <end position="126"/>
    </location>
</feature>
<evidence type="ECO:0000313" key="7">
    <source>
        <dbReference type="Proteomes" id="UP000259610"/>
    </source>
</evidence>
<dbReference type="Proteomes" id="UP000259610">
    <property type="component" value="Unassembled WGS sequence"/>
</dbReference>
<proteinExistence type="inferred from homology"/>
<evidence type="ECO:0000256" key="3">
    <source>
        <dbReference type="ARBA" id="ARBA00022833"/>
    </source>
</evidence>
<evidence type="ECO:0000256" key="1">
    <source>
        <dbReference type="ARBA" id="ARBA00005495"/>
    </source>
</evidence>
<dbReference type="AlphaFoldDB" id="A0A3B9GXI8"/>